<evidence type="ECO:0000313" key="4">
    <source>
        <dbReference type="Proteomes" id="UP000317977"/>
    </source>
</evidence>
<evidence type="ECO:0000313" key="3">
    <source>
        <dbReference type="EMBL" id="TWU57486.1"/>
    </source>
</evidence>
<keyword evidence="2" id="KW-0175">Coiled coil</keyword>
<sequence>MMLKHPRIGQVAVAAVIALLIEFAIAKTAHAEQLFQLRNGMVLRGMMAEIATLKEGFGAAAAGQAQVRPIWIIDDGLRRIYIHGKGMAQGDPVDVADPTQAIVLRQAKPLGGKTPEVLGSIVGVSPFNEFGRRQLTMRSDSGLVDVIQGITELNSRYAKLIALKGKPALLWDMRVATASIDSATLKRIFDRRIPAEDLDGKLETVRFFTDTQRFDDAKDALSSIENLPDDIDLEALLISLTERQATQLLDEAKVRIDAGQYTVARGILENFPADKVGRITRIQVQDELKKLNDSRDQAAALAKQLREHVAKLNPVQAAPLGPIIDEIAAGLSPDTLARLSDYVRLGTAETVALDDRVALAIAGWLLGSGSGEQNLSVATALIKVRDLVAEFLGSPDAGRRAAILEQLKTLEGAQPEYVDRMLPLLAPTLAWPEGSAVEGADGFYNVDTPKARYAIQLPPEYNPLRSYPCIVSLHQSGGYAEDQIDWWAGQFDDQTGTRMGHASRNGYIVVAPVWSRPEQRTYEYTPQEHERILASLRDAMRRSSIDSDRVFLSGHGEGGTAAWDVGLAHPDLWAGVNPISANPSKTIHHFELNARYVPLYIVKGERDGIRDDGSIMDDYMSFNHDAMVVMYRGRGREPFFDEIPHLFEWMNSPAHTRRDIPEEINVSTMRKGDQFYWWLEMGELKPDVQIDPILWDRTSKIRSAKVDASIGAGNQIRISSVPSESFRLLLRPQPGIDISKEIVVRSGSRPYRFQFDGTLDTLLEDARQRADRKRAFWFQTTIP</sequence>
<organism evidence="3 4">
    <name type="scientific">Rubripirellula reticaptiva</name>
    <dbReference type="NCBI Taxonomy" id="2528013"/>
    <lineage>
        <taxon>Bacteria</taxon>
        <taxon>Pseudomonadati</taxon>
        <taxon>Planctomycetota</taxon>
        <taxon>Planctomycetia</taxon>
        <taxon>Pirellulales</taxon>
        <taxon>Pirellulaceae</taxon>
        <taxon>Rubripirellula</taxon>
    </lineage>
</organism>
<protein>
    <recommendedName>
        <fullName evidence="5">Alpha/beta hydrolase family protein</fullName>
    </recommendedName>
</protein>
<dbReference type="InterPro" id="IPR050955">
    <property type="entry name" value="Plant_Biomass_Hydrol_Est"/>
</dbReference>
<name>A0A5C6FBH7_9BACT</name>
<evidence type="ECO:0008006" key="5">
    <source>
        <dbReference type="Google" id="ProtNLM"/>
    </source>
</evidence>
<dbReference type="RefSeq" id="WP_246151309.1">
    <property type="nucleotide sequence ID" value="NZ_SJPX01000001.1"/>
</dbReference>
<proteinExistence type="predicted"/>
<gene>
    <name evidence="3" type="ORF">Poly59_03930</name>
</gene>
<dbReference type="AlphaFoldDB" id="A0A5C6FBH7"/>
<dbReference type="PANTHER" id="PTHR43037">
    <property type="entry name" value="UNNAMED PRODUCT-RELATED"/>
    <property type="match status" value="1"/>
</dbReference>
<evidence type="ECO:0000256" key="1">
    <source>
        <dbReference type="ARBA" id="ARBA00022729"/>
    </source>
</evidence>
<dbReference type="Proteomes" id="UP000317977">
    <property type="component" value="Unassembled WGS sequence"/>
</dbReference>
<keyword evidence="4" id="KW-1185">Reference proteome</keyword>
<dbReference type="SUPFAM" id="SSF53474">
    <property type="entry name" value="alpha/beta-Hydrolases"/>
    <property type="match status" value="1"/>
</dbReference>
<dbReference type="InterPro" id="IPR029058">
    <property type="entry name" value="AB_hydrolase_fold"/>
</dbReference>
<feature type="coiled-coil region" evidence="2">
    <location>
        <begin position="284"/>
        <end position="311"/>
    </location>
</feature>
<dbReference type="Gene3D" id="3.40.50.1820">
    <property type="entry name" value="alpha/beta hydrolase"/>
    <property type="match status" value="1"/>
</dbReference>
<evidence type="ECO:0000256" key="2">
    <source>
        <dbReference type="SAM" id="Coils"/>
    </source>
</evidence>
<accession>A0A5C6FBH7</accession>
<comment type="caution">
    <text evidence="3">The sequence shown here is derived from an EMBL/GenBank/DDBJ whole genome shotgun (WGS) entry which is preliminary data.</text>
</comment>
<keyword evidence="1" id="KW-0732">Signal</keyword>
<dbReference type="EMBL" id="SJPX01000001">
    <property type="protein sequence ID" value="TWU57486.1"/>
    <property type="molecule type" value="Genomic_DNA"/>
</dbReference>
<dbReference type="PANTHER" id="PTHR43037:SF1">
    <property type="entry name" value="BLL1128 PROTEIN"/>
    <property type="match status" value="1"/>
</dbReference>
<reference evidence="3 4" key="1">
    <citation type="submission" date="2019-02" db="EMBL/GenBank/DDBJ databases">
        <title>Deep-cultivation of Planctomycetes and their phenomic and genomic characterization uncovers novel biology.</title>
        <authorList>
            <person name="Wiegand S."/>
            <person name="Jogler M."/>
            <person name="Boedeker C."/>
            <person name="Pinto D."/>
            <person name="Vollmers J."/>
            <person name="Rivas-Marin E."/>
            <person name="Kohn T."/>
            <person name="Peeters S.H."/>
            <person name="Heuer A."/>
            <person name="Rast P."/>
            <person name="Oberbeckmann S."/>
            <person name="Bunk B."/>
            <person name="Jeske O."/>
            <person name="Meyerdierks A."/>
            <person name="Storesund J.E."/>
            <person name="Kallscheuer N."/>
            <person name="Luecker S."/>
            <person name="Lage O.M."/>
            <person name="Pohl T."/>
            <person name="Merkel B.J."/>
            <person name="Hornburger P."/>
            <person name="Mueller R.-W."/>
            <person name="Bruemmer F."/>
            <person name="Labrenz M."/>
            <person name="Spormann A.M."/>
            <person name="Op Den Camp H."/>
            <person name="Overmann J."/>
            <person name="Amann R."/>
            <person name="Jetten M.S.M."/>
            <person name="Mascher T."/>
            <person name="Medema M.H."/>
            <person name="Devos D.P."/>
            <person name="Kaster A.-K."/>
            <person name="Ovreas L."/>
            <person name="Rohde M."/>
            <person name="Galperin M.Y."/>
            <person name="Jogler C."/>
        </authorList>
    </citation>
    <scope>NUCLEOTIDE SEQUENCE [LARGE SCALE GENOMIC DNA]</scope>
    <source>
        <strain evidence="3 4">Poly59</strain>
    </source>
</reference>